<reference evidence="10 11" key="1">
    <citation type="submission" date="2019-09" db="EMBL/GenBank/DDBJ databases">
        <title>Bird 10,000 Genomes (B10K) Project - Family phase.</title>
        <authorList>
            <person name="Zhang G."/>
        </authorList>
    </citation>
    <scope>NUCLEOTIDE SEQUENCE [LARGE SCALE GENOMIC DNA]</scope>
    <source>
        <strain evidence="10">OUT-0025</strain>
        <tissue evidence="10">Blood</tissue>
    </source>
</reference>
<feature type="non-terminal residue" evidence="10">
    <location>
        <position position="132"/>
    </location>
</feature>
<protein>
    <submittedName>
        <fullName evidence="10">CTRA protein</fullName>
    </submittedName>
</protein>
<comment type="caution">
    <text evidence="10">The sequence shown here is derived from an EMBL/GenBank/DDBJ whole genome shotgun (WGS) entry which is preliminary data.</text>
</comment>
<evidence type="ECO:0000256" key="1">
    <source>
        <dbReference type="ARBA" id="ARBA00004613"/>
    </source>
</evidence>
<evidence type="ECO:0000256" key="7">
    <source>
        <dbReference type="ARBA" id="ARBA00023157"/>
    </source>
</evidence>
<feature type="domain" description="Peptidase S1" evidence="9">
    <location>
        <begin position="1"/>
        <end position="132"/>
    </location>
</feature>
<dbReference type="InterPro" id="IPR009003">
    <property type="entry name" value="Peptidase_S1_PA"/>
</dbReference>
<evidence type="ECO:0000256" key="8">
    <source>
        <dbReference type="SAM" id="MobiDB-lite"/>
    </source>
</evidence>
<gene>
    <name evidence="10" type="primary">Ctra</name>
    <name evidence="10" type="ORF">CALBOR_R15648</name>
</gene>
<keyword evidence="3" id="KW-0645">Protease</keyword>
<dbReference type="EMBL" id="VZUG01025120">
    <property type="protein sequence ID" value="NXV92879.1"/>
    <property type="molecule type" value="Genomic_DNA"/>
</dbReference>
<name>A0A7L3XZF6_9AVES</name>
<dbReference type="PANTHER" id="PTHR24250:SF65">
    <property type="entry name" value="CHYMOTRYPSINOGEN B"/>
    <property type="match status" value="1"/>
</dbReference>
<evidence type="ECO:0000256" key="6">
    <source>
        <dbReference type="ARBA" id="ARBA00023145"/>
    </source>
</evidence>
<keyword evidence="4" id="KW-0378">Hydrolase</keyword>
<evidence type="ECO:0000313" key="11">
    <source>
        <dbReference type="Proteomes" id="UP000535403"/>
    </source>
</evidence>
<feature type="compositionally biased region" description="Polar residues" evidence="8">
    <location>
        <begin position="1"/>
        <end position="12"/>
    </location>
</feature>
<evidence type="ECO:0000256" key="4">
    <source>
        <dbReference type="ARBA" id="ARBA00022801"/>
    </source>
</evidence>
<feature type="region of interest" description="Disordered" evidence="8">
    <location>
        <begin position="1"/>
        <end position="20"/>
    </location>
</feature>
<proteinExistence type="predicted"/>
<organism evidence="10 11">
    <name type="scientific">Calonectris borealis</name>
    <name type="common">Cory's shearwater</name>
    <dbReference type="NCBI Taxonomy" id="1323832"/>
    <lineage>
        <taxon>Eukaryota</taxon>
        <taxon>Metazoa</taxon>
        <taxon>Chordata</taxon>
        <taxon>Craniata</taxon>
        <taxon>Vertebrata</taxon>
        <taxon>Euteleostomi</taxon>
        <taxon>Archelosauria</taxon>
        <taxon>Archosauria</taxon>
        <taxon>Dinosauria</taxon>
        <taxon>Saurischia</taxon>
        <taxon>Theropoda</taxon>
        <taxon>Coelurosauria</taxon>
        <taxon>Aves</taxon>
        <taxon>Neognathae</taxon>
        <taxon>Neoaves</taxon>
        <taxon>Aequornithes</taxon>
        <taxon>Procellariiformes</taxon>
        <taxon>Procellariidae</taxon>
        <taxon>Calonectris</taxon>
    </lineage>
</organism>
<comment type="subcellular location">
    <subcellularLocation>
        <location evidence="1">Secreted</location>
    </subcellularLocation>
</comment>
<evidence type="ECO:0000313" key="10">
    <source>
        <dbReference type="EMBL" id="NXV92879.1"/>
    </source>
</evidence>
<evidence type="ECO:0000256" key="5">
    <source>
        <dbReference type="ARBA" id="ARBA00022825"/>
    </source>
</evidence>
<keyword evidence="11" id="KW-1185">Reference proteome</keyword>
<keyword evidence="6" id="KW-0865">Zymogen</keyword>
<evidence type="ECO:0000256" key="2">
    <source>
        <dbReference type="ARBA" id="ARBA00022525"/>
    </source>
</evidence>
<dbReference type="SUPFAM" id="SSF50494">
    <property type="entry name" value="Trypsin-like serine proteases"/>
    <property type="match status" value="1"/>
</dbReference>
<dbReference type="PANTHER" id="PTHR24250">
    <property type="entry name" value="CHYMOTRYPSIN-RELATED"/>
    <property type="match status" value="1"/>
</dbReference>
<dbReference type="InterPro" id="IPR001254">
    <property type="entry name" value="Trypsin_dom"/>
</dbReference>
<keyword evidence="2" id="KW-0964">Secreted</keyword>
<dbReference type="InterPro" id="IPR043504">
    <property type="entry name" value="Peptidase_S1_PA_chymotrypsin"/>
</dbReference>
<accession>A0A7L3XZF6</accession>
<dbReference type="AlphaFoldDB" id="A0A7L3XZF6"/>
<sequence>SNTGGSVATTCSPGRGEEASPATRCFTAGWEETGAGKEELAARLQQAEISLLSCEDCANYWGQSIGETNICGRAAGAAFCMGDSGWPLICVIDGHCKLVGIASWGSDKCHPESPAVYTRVSAYRHQTSSVTN</sequence>
<dbReference type="Proteomes" id="UP000535403">
    <property type="component" value="Unassembled WGS sequence"/>
</dbReference>
<keyword evidence="5" id="KW-0720">Serine protease</keyword>
<dbReference type="PROSITE" id="PS50240">
    <property type="entry name" value="TRYPSIN_DOM"/>
    <property type="match status" value="1"/>
</dbReference>
<evidence type="ECO:0000259" key="9">
    <source>
        <dbReference type="PROSITE" id="PS50240"/>
    </source>
</evidence>
<dbReference type="GO" id="GO:0005576">
    <property type="term" value="C:extracellular region"/>
    <property type="evidence" value="ECO:0007669"/>
    <property type="project" value="UniProtKB-SubCell"/>
</dbReference>
<feature type="non-terminal residue" evidence="10">
    <location>
        <position position="1"/>
    </location>
</feature>
<dbReference type="GO" id="GO:0006508">
    <property type="term" value="P:proteolysis"/>
    <property type="evidence" value="ECO:0007669"/>
    <property type="project" value="UniProtKB-KW"/>
</dbReference>
<dbReference type="GO" id="GO:0004252">
    <property type="term" value="F:serine-type endopeptidase activity"/>
    <property type="evidence" value="ECO:0007669"/>
    <property type="project" value="InterPro"/>
</dbReference>
<dbReference type="Gene3D" id="2.40.10.10">
    <property type="entry name" value="Trypsin-like serine proteases"/>
    <property type="match status" value="1"/>
</dbReference>
<keyword evidence="7" id="KW-1015">Disulfide bond</keyword>
<dbReference type="Pfam" id="PF00089">
    <property type="entry name" value="Trypsin"/>
    <property type="match status" value="1"/>
</dbReference>
<evidence type="ECO:0000256" key="3">
    <source>
        <dbReference type="ARBA" id="ARBA00022670"/>
    </source>
</evidence>